<comment type="caution">
    <text evidence="3">The sequence shown here is derived from an EMBL/GenBank/DDBJ whole genome shotgun (WGS) entry which is preliminary data.</text>
</comment>
<proteinExistence type="inferred from homology"/>
<protein>
    <submittedName>
        <fullName evidence="3">D-sedoheptulose 7-phosphate isomerase</fullName>
        <ecNumber evidence="3">5.3.1.28</ecNumber>
    </submittedName>
</protein>
<keyword evidence="3" id="KW-0413">Isomerase</keyword>
<accession>A0A840Q2J7</accession>
<dbReference type="SUPFAM" id="SSF53697">
    <property type="entry name" value="SIS domain"/>
    <property type="match status" value="1"/>
</dbReference>
<dbReference type="CDD" id="cd05006">
    <property type="entry name" value="SIS_GmhA"/>
    <property type="match status" value="1"/>
</dbReference>
<gene>
    <name evidence="3" type="ORF">BJ970_000119</name>
</gene>
<dbReference type="GO" id="GO:1901135">
    <property type="term" value="P:carbohydrate derivative metabolic process"/>
    <property type="evidence" value="ECO:0007669"/>
    <property type="project" value="InterPro"/>
</dbReference>
<dbReference type="SUPFAM" id="SSF159127">
    <property type="entry name" value="HupF/HypC-like"/>
    <property type="match status" value="1"/>
</dbReference>
<dbReference type="PANTHER" id="PTHR30390">
    <property type="entry name" value="SEDOHEPTULOSE 7-PHOSPHATE ISOMERASE / DNAA INITIATOR-ASSOCIATING FACTOR FOR REPLICATION INITIATION"/>
    <property type="match status" value="1"/>
</dbReference>
<dbReference type="GO" id="GO:0097367">
    <property type="term" value="F:carbohydrate derivative binding"/>
    <property type="evidence" value="ECO:0007669"/>
    <property type="project" value="InterPro"/>
</dbReference>
<organism evidence="3 4">
    <name type="scientific">Saccharopolyspora phatthalungensis</name>
    <dbReference type="NCBI Taxonomy" id="664693"/>
    <lineage>
        <taxon>Bacteria</taxon>
        <taxon>Bacillati</taxon>
        <taxon>Actinomycetota</taxon>
        <taxon>Actinomycetes</taxon>
        <taxon>Pseudonocardiales</taxon>
        <taxon>Pseudonocardiaceae</taxon>
        <taxon>Saccharopolyspora</taxon>
    </lineage>
</organism>
<evidence type="ECO:0000313" key="4">
    <source>
        <dbReference type="Proteomes" id="UP000584374"/>
    </source>
</evidence>
<dbReference type="Pfam" id="PF13580">
    <property type="entry name" value="SIS_2"/>
    <property type="match status" value="1"/>
</dbReference>
<dbReference type="Gene3D" id="3.40.50.10490">
    <property type="entry name" value="Glucose-6-phosphate isomerase like protein, domain 1"/>
    <property type="match status" value="1"/>
</dbReference>
<keyword evidence="4" id="KW-1185">Reference proteome</keyword>
<sequence length="307" mass="31748">MSSAQSAPDPAALPTSGCRGDACVTCSDEAVAVQVMELRDDGLAVVSTAAGHEEVSVALVPAEVGDTVLVHAGEAIAIVKEDAVDATQGDAGASSALYPFLSGAPVDVDAVLNDVRISTEDKSREILALRDEVRQRNRVKLIACATEMAERFAAGGRLLAFGNGGSSTDAQDMASLFLHPGRGSRPLPAIGLTSDIAVVTALSNDVGFDVVFARQIAAFGTPRDIAVGLSTSGNSANLLRAFDAAGRQGLLTVGIAGYEGGKMAESDSIDHLFVVPSPSVHRIQEAQTTIYHALWELTLHALEDEPG</sequence>
<name>A0A840Q2J7_9PSEU</name>
<evidence type="ECO:0000256" key="1">
    <source>
        <dbReference type="ARBA" id="ARBA00006018"/>
    </source>
</evidence>
<reference evidence="3 4" key="1">
    <citation type="submission" date="2020-08" db="EMBL/GenBank/DDBJ databases">
        <title>Sequencing the genomes of 1000 actinobacteria strains.</title>
        <authorList>
            <person name="Klenk H.-P."/>
        </authorList>
    </citation>
    <scope>NUCLEOTIDE SEQUENCE [LARGE SCALE GENOMIC DNA]</scope>
    <source>
        <strain evidence="3 4">DSM 45584</strain>
    </source>
</reference>
<evidence type="ECO:0000313" key="3">
    <source>
        <dbReference type="EMBL" id="MBB5152585.1"/>
    </source>
</evidence>
<dbReference type="Gene3D" id="2.30.30.140">
    <property type="match status" value="1"/>
</dbReference>
<comment type="similarity">
    <text evidence="1">Belongs to the HupF/HypC family.</text>
</comment>
<evidence type="ECO:0000259" key="2">
    <source>
        <dbReference type="PROSITE" id="PS51464"/>
    </source>
</evidence>
<dbReference type="Pfam" id="PF01455">
    <property type="entry name" value="HupF_HypC"/>
    <property type="match status" value="1"/>
</dbReference>
<dbReference type="InterPro" id="IPR035461">
    <property type="entry name" value="GmhA/DiaA"/>
</dbReference>
<dbReference type="InterPro" id="IPR046348">
    <property type="entry name" value="SIS_dom_sf"/>
</dbReference>
<dbReference type="AlphaFoldDB" id="A0A840Q2J7"/>
<dbReference type="GO" id="GO:0016853">
    <property type="term" value="F:isomerase activity"/>
    <property type="evidence" value="ECO:0007669"/>
    <property type="project" value="UniProtKB-KW"/>
</dbReference>
<dbReference type="PROSITE" id="PS51464">
    <property type="entry name" value="SIS"/>
    <property type="match status" value="1"/>
</dbReference>
<dbReference type="Proteomes" id="UP000584374">
    <property type="component" value="Unassembled WGS sequence"/>
</dbReference>
<dbReference type="InterPro" id="IPR001109">
    <property type="entry name" value="Hydrogenase_HupF/HypC"/>
</dbReference>
<dbReference type="InterPro" id="IPR050099">
    <property type="entry name" value="SIS_GmhA/DiaA_subfam"/>
</dbReference>
<dbReference type="EMBL" id="JACHIW010000001">
    <property type="protein sequence ID" value="MBB5152585.1"/>
    <property type="molecule type" value="Genomic_DNA"/>
</dbReference>
<feature type="domain" description="SIS" evidence="2">
    <location>
        <begin position="148"/>
        <end position="307"/>
    </location>
</feature>
<dbReference type="InterPro" id="IPR001347">
    <property type="entry name" value="SIS_dom"/>
</dbReference>
<dbReference type="EC" id="5.3.1.28" evidence="3"/>